<accession>A0A6A6R8Q8</accession>
<evidence type="ECO:0000256" key="1">
    <source>
        <dbReference type="SAM" id="MobiDB-lite"/>
    </source>
</evidence>
<proteinExistence type="predicted"/>
<gene>
    <name evidence="2" type="ORF">BU16DRAFT_185878</name>
</gene>
<dbReference type="OrthoDB" id="5335493at2759"/>
<dbReference type="EMBL" id="MU004182">
    <property type="protein sequence ID" value="KAF2500931.1"/>
    <property type="molecule type" value="Genomic_DNA"/>
</dbReference>
<sequence>MSSSTLPIPRRTKETDTILLAAKSVLKKLRQDSIAAFLAHIEIRKTTPDESRRLPALRKDDGENAGYYTIVESTQPGLLSRTLAIRWENGSLYKRRFNKLPDCFVAGNRLEVKIRRVWINFQEWVQTLHRDAEQYVGDVGFRKQAQWWASNGKQFRVMELPKELRLAVFGQAIGMDLFPETYSRATEESDETCVASLGHGYTPPEEWEGTVRRGDIVDAPNFALLRVSKQVYEECKDAAFLGRVSFADQRHADILPLLKAPEVPIPNVLTHIGLSLSLMEYIYFFGVRVQPWLDEGRITSPPPAQEFFCNVPTLQRLGIKFPSPMYGQFTDPWCIDRCEKNYRGPEGELPMGCHNTVVDWIMIFATQYVGHIPKVYLEGYVKNSIQAKWRGIFDSQNSGTEIDLRNEMTAIELIPFEDLPPKCDCAYPCDNRDIWLITHPLDTCDHGPGSQCKCVWRIGHQEQRQQPKRVLKRYKFHFEDERSSDSSGDDDASQHRSTLR</sequence>
<evidence type="ECO:0000313" key="2">
    <source>
        <dbReference type="EMBL" id="KAF2500931.1"/>
    </source>
</evidence>
<keyword evidence="3" id="KW-1185">Reference proteome</keyword>
<name>A0A6A6R8Q8_9PEZI</name>
<organism evidence="2 3">
    <name type="scientific">Lophium mytilinum</name>
    <dbReference type="NCBI Taxonomy" id="390894"/>
    <lineage>
        <taxon>Eukaryota</taxon>
        <taxon>Fungi</taxon>
        <taxon>Dikarya</taxon>
        <taxon>Ascomycota</taxon>
        <taxon>Pezizomycotina</taxon>
        <taxon>Dothideomycetes</taxon>
        <taxon>Pleosporomycetidae</taxon>
        <taxon>Mytilinidiales</taxon>
        <taxon>Mytilinidiaceae</taxon>
        <taxon>Lophium</taxon>
    </lineage>
</organism>
<dbReference type="AlphaFoldDB" id="A0A6A6R8Q8"/>
<feature type="region of interest" description="Disordered" evidence="1">
    <location>
        <begin position="479"/>
        <end position="500"/>
    </location>
</feature>
<evidence type="ECO:0000313" key="3">
    <source>
        <dbReference type="Proteomes" id="UP000799750"/>
    </source>
</evidence>
<dbReference type="Proteomes" id="UP000799750">
    <property type="component" value="Unassembled WGS sequence"/>
</dbReference>
<reference evidence="2" key="1">
    <citation type="journal article" date="2020" name="Stud. Mycol.">
        <title>101 Dothideomycetes genomes: a test case for predicting lifestyles and emergence of pathogens.</title>
        <authorList>
            <person name="Haridas S."/>
            <person name="Albert R."/>
            <person name="Binder M."/>
            <person name="Bloem J."/>
            <person name="Labutti K."/>
            <person name="Salamov A."/>
            <person name="Andreopoulos B."/>
            <person name="Baker S."/>
            <person name="Barry K."/>
            <person name="Bills G."/>
            <person name="Bluhm B."/>
            <person name="Cannon C."/>
            <person name="Castanera R."/>
            <person name="Culley D."/>
            <person name="Daum C."/>
            <person name="Ezra D."/>
            <person name="Gonzalez J."/>
            <person name="Henrissat B."/>
            <person name="Kuo A."/>
            <person name="Liang C."/>
            <person name="Lipzen A."/>
            <person name="Lutzoni F."/>
            <person name="Magnuson J."/>
            <person name="Mondo S."/>
            <person name="Nolan M."/>
            <person name="Ohm R."/>
            <person name="Pangilinan J."/>
            <person name="Park H.-J."/>
            <person name="Ramirez L."/>
            <person name="Alfaro M."/>
            <person name="Sun H."/>
            <person name="Tritt A."/>
            <person name="Yoshinaga Y."/>
            <person name="Zwiers L.-H."/>
            <person name="Turgeon B."/>
            <person name="Goodwin S."/>
            <person name="Spatafora J."/>
            <person name="Crous P."/>
            <person name="Grigoriev I."/>
        </authorList>
    </citation>
    <scope>NUCLEOTIDE SEQUENCE</scope>
    <source>
        <strain evidence="2">CBS 269.34</strain>
    </source>
</reference>
<protein>
    <submittedName>
        <fullName evidence="2">Uncharacterized protein</fullName>
    </submittedName>
</protein>